<sequence>MMTGLDFRSDADAVSPVIGVVLLVTISVLLAAVIGATVLGAEDALITTTPQASFEFDYAAGESGSEDLSTGGDDGALAITHVGGDSIDASTLQIRAAPGGTAGEGDLPSWSGDISAGVSASVTVDADATVRVVHSTSGSSTVVASWVGPDA</sequence>
<keyword evidence="1" id="KW-1133">Transmembrane helix</keyword>
<dbReference type="EMBL" id="JAMQON010000001">
    <property type="protein sequence ID" value="MDS0258312.1"/>
    <property type="molecule type" value="Genomic_DNA"/>
</dbReference>
<evidence type="ECO:0000256" key="1">
    <source>
        <dbReference type="SAM" id="Phobius"/>
    </source>
</evidence>
<dbReference type="Pfam" id="PF07790">
    <property type="entry name" value="Pilin_N"/>
    <property type="match status" value="1"/>
</dbReference>
<keyword evidence="4" id="KW-1185">Reference proteome</keyword>
<gene>
    <name evidence="3" type="ORF">NDI56_02675</name>
</gene>
<dbReference type="InterPro" id="IPR012859">
    <property type="entry name" value="Pilin_N_archaeal"/>
</dbReference>
<keyword evidence="1" id="KW-0472">Membrane</keyword>
<name>A0ABU2F7S8_9EURY</name>
<evidence type="ECO:0000259" key="2">
    <source>
        <dbReference type="Pfam" id="PF07790"/>
    </source>
</evidence>
<evidence type="ECO:0000313" key="3">
    <source>
        <dbReference type="EMBL" id="MDS0258312.1"/>
    </source>
</evidence>
<comment type="caution">
    <text evidence="3">The sequence shown here is derived from an EMBL/GenBank/DDBJ whole genome shotgun (WGS) entry which is preliminary data.</text>
</comment>
<accession>A0ABU2F7S8</accession>
<evidence type="ECO:0000313" key="4">
    <source>
        <dbReference type="Proteomes" id="UP001259659"/>
    </source>
</evidence>
<organism evidence="3 4">
    <name type="scientific">Haloarcula saliterrae</name>
    <dbReference type="NCBI Taxonomy" id="2950534"/>
    <lineage>
        <taxon>Archaea</taxon>
        <taxon>Methanobacteriati</taxon>
        <taxon>Methanobacteriota</taxon>
        <taxon>Stenosarchaea group</taxon>
        <taxon>Halobacteria</taxon>
        <taxon>Halobacteriales</taxon>
        <taxon>Haloarculaceae</taxon>
        <taxon>Haloarcula</taxon>
    </lineage>
</organism>
<protein>
    <submittedName>
        <fullName evidence="3">Type IV pilin N-terminal domain-containing protein</fullName>
    </submittedName>
</protein>
<proteinExistence type="predicted"/>
<feature type="transmembrane region" description="Helical" evidence="1">
    <location>
        <begin position="20"/>
        <end position="41"/>
    </location>
</feature>
<dbReference type="Proteomes" id="UP001259659">
    <property type="component" value="Unassembled WGS sequence"/>
</dbReference>
<dbReference type="RefSeq" id="WP_310917880.1">
    <property type="nucleotide sequence ID" value="NZ_JAMQON010000001.1"/>
</dbReference>
<feature type="domain" description="Archaeal Type IV pilin N-terminal" evidence="2">
    <location>
        <begin position="12"/>
        <end position="97"/>
    </location>
</feature>
<keyword evidence="1" id="KW-0812">Transmembrane</keyword>
<reference evidence="3 4" key="1">
    <citation type="submission" date="2022-06" db="EMBL/GenBank/DDBJ databases">
        <title>Haloarcula sp. a new haloarchaeum isolate from saline soil.</title>
        <authorList>
            <person name="Strakova D."/>
            <person name="Galisteo C."/>
            <person name="Sanchez-Porro C."/>
            <person name="Ventosa A."/>
        </authorList>
    </citation>
    <scope>NUCLEOTIDE SEQUENCE [LARGE SCALE GENOMIC DNA]</scope>
    <source>
        <strain evidence="3 4">S1CR25-12</strain>
    </source>
</reference>